<dbReference type="EMBL" id="JASJQH010007306">
    <property type="protein sequence ID" value="KAK9711025.1"/>
    <property type="molecule type" value="Genomic_DNA"/>
</dbReference>
<comment type="caution">
    <text evidence="2">The sequence shown here is derived from an EMBL/GenBank/DDBJ whole genome shotgun (WGS) entry which is preliminary data.</text>
</comment>
<evidence type="ECO:0000313" key="3">
    <source>
        <dbReference type="Proteomes" id="UP001479436"/>
    </source>
</evidence>
<sequence>MPAQLNRLFMNSATTSSKLGSENESPIFEECLNSPISVATSPTLISDSNSTCCDSDIDSIEFNTDSPVTPCYVGKDGPEYPFNSHLHEKPTTQSYTHFTSDFLSDSEFWNYLIDNYPTMLAHNRNKVTDKIYQGIPEYYRGKMWQSMSQSKTTYLDTLYSQLLTESSPFEADILLDLPRTFPRIEMFKRKSGEGQTRLFNVLKAYSVYDPEIGYAQGFGYIVAVLLLHMSESEAFCVFVRLMQSHNLREMFMPDLQNLECRVYQFRCLLAAHFPKLVHHLDAYNVRTPMYTTPWFLTLFTNVLPQSIIFRLLDVMLLEGITVTVIRMGLALMHQYLPDLLNLTDYGELMKIVTGTMFDVSPSKEEELLQSIRLFTDVNENELLTLSKRHRLLREIFSK</sequence>
<organism evidence="2 3">
    <name type="scientific">Basidiobolus ranarum</name>
    <dbReference type="NCBI Taxonomy" id="34480"/>
    <lineage>
        <taxon>Eukaryota</taxon>
        <taxon>Fungi</taxon>
        <taxon>Fungi incertae sedis</taxon>
        <taxon>Zoopagomycota</taxon>
        <taxon>Entomophthoromycotina</taxon>
        <taxon>Basidiobolomycetes</taxon>
        <taxon>Basidiobolales</taxon>
        <taxon>Basidiobolaceae</taxon>
        <taxon>Basidiobolus</taxon>
    </lineage>
</organism>
<dbReference type="Pfam" id="PF00566">
    <property type="entry name" value="RabGAP-TBC"/>
    <property type="match status" value="1"/>
</dbReference>
<dbReference type="PANTHER" id="PTHR47219:SF9">
    <property type="entry name" value="GTPASE ACTIVATING PROTEIN AND CENTROSOME-ASSOCIATED, ISOFORM B"/>
    <property type="match status" value="1"/>
</dbReference>
<accession>A0ABR2VZ70</accession>
<reference evidence="2 3" key="1">
    <citation type="submission" date="2023-04" db="EMBL/GenBank/DDBJ databases">
        <title>Genome of Basidiobolus ranarum AG-B5.</title>
        <authorList>
            <person name="Stajich J.E."/>
            <person name="Carter-House D."/>
            <person name="Gryganskyi A."/>
        </authorList>
    </citation>
    <scope>NUCLEOTIDE SEQUENCE [LARGE SCALE GENOMIC DNA]</scope>
    <source>
        <strain evidence="2 3">AG-B5</strain>
    </source>
</reference>
<dbReference type="InterPro" id="IPR050302">
    <property type="entry name" value="Rab_GAP_TBC_domain"/>
</dbReference>
<evidence type="ECO:0000259" key="1">
    <source>
        <dbReference type="PROSITE" id="PS50086"/>
    </source>
</evidence>
<dbReference type="Gene3D" id="1.10.10.750">
    <property type="entry name" value="Ypt/Rab-GAP domain of gyp1p, domain 1"/>
    <property type="match status" value="1"/>
</dbReference>
<name>A0ABR2VZ70_9FUNG</name>
<keyword evidence="3" id="KW-1185">Reference proteome</keyword>
<evidence type="ECO:0000313" key="2">
    <source>
        <dbReference type="EMBL" id="KAK9711025.1"/>
    </source>
</evidence>
<proteinExistence type="predicted"/>
<gene>
    <name evidence="2" type="ORF">K7432_008073</name>
</gene>
<feature type="domain" description="Rab-GAP TBC" evidence="1">
    <location>
        <begin position="134"/>
        <end position="319"/>
    </location>
</feature>
<dbReference type="Gene3D" id="1.10.8.270">
    <property type="entry name" value="putative rabgap domain of human tbc1 domain family member 14 like domains"/>
    <property type="match status" value="1"/>
</dbReference>
<dbReference type="PANTHER" id="PTHR47219">
    <property type="entry name" value="RAB GTPASE-ACTIVATING PROTEIN 1-LIKE"/>
    <property type="match status" value="1"/>
</dbReference>
<dbReference type="SMART" id="SM00164">
    <property type="entry name" value="TBC"/>
    <property type="match status" value="1"/>
</dbReference>
<dbReference type="PROSITE" id="PS50086">
    <property type="entry name" value="TBC_RABGAP"/>
    <property type="match status" value="1"/>
</dbReference>
<dbReference type="InterPro" id="IPR000195">
    <property type="entry name" value="Rab-GAP-TBC_dom"/>
</dbReference>
<dbReference type="SUPFAM" id="SSF47923">
    <property type="entry name" value="Ypt/Rab-GAP domain of gyp1p"/>
    <property type="match status" value="2"/>
</dbReference>
<dbReference type="InterPro" id="IPR035969">
    <property type="entry name" value="Rab-GAP_TBC_sf"/>
</dbReference>
<dbReference type="Proteomes" id="UP001479436">
    <property type="component" value="Unassembled WGS sequence"/>
</dbReference>
<dbReference type="Gene3D" id="1.10.472.80">
    <property type="entry name" value="Ypt/Rab-GAP domain of gyp1p, domain 3"/>
    <property type="match status" value="1"/>
</dbReference>
<protein>
    <recommendedName>
        <fullName evidence="1">Rab-GAP TBC domain-containing protein</fullName>
    </recommendedName>
</protein>